<keyword evidence="3" id="KW-1185">Reference proteome</keyword>
<gene>
    <name evidence="2" type="ORF">PoB_003365700</name>
</gene>
<evidence type="ECO:0000313" key="3">
    <source>
        <dbReference type="Proteomes" id="UP000735302"/>
    </source>
</evidence>
<evidence type="ECO:0000313" key="2">
    <source>
        <dbReference type="EMBL" id="GFO07152.1"/>
    </source>
</evidence>
<dbReference type="EMBL" id="BLXT01003842">
    <property type="protein sequence ID" value="GFO07152.1"/>
    <property type="molecule type" value="Genomic_DNA"/>
</dbReference>
<feature type="region of interest" description="Disordered" evidence="1">
    <location>
        <begin position="84"/>
        <end position="106"/>
    </location>
</feature>
<evidence type="ECO:0000256" key="1">
    <source>
        <dbReference type="SAM" id="MobiDB-lite"/>
    </source>
</evidence>
<comment type="caution">
    <text evidence="2">The sequence shown here is derived from an EMBL/GenBank/DDBJ whole genome shotgun (WGS) entry which is preliminary data.</text>
</comment>
<reference evidence="2 3" key="1">
    <citation type="journal article" date="2021" name="Elife">
        <title>Chloroplast acquisition without the gene transfer in kleptoplastic sea slugs, Plakobranchus ocellatus.</title>
        <authorList>
            <person name="Maeda T."/>
            <person name="Takahashi S."/>
            <person name="Yoshida T."/>
            <person name="Shimamura S."/>
            <person name="Takaki Y."/>
            <person name="Nagai Y."/>
            <person name="Toyoda A."/>
            <person name="Suzuki Y."/>
            <person name="Arimoto A."/>
            <person name="Ishii H."/>
            <person name="Satoh N."/>
            <person name="Nishiyama T."/>
            <person name="Hasebe M."/>
            <person name="Maruyama T."/>
            <person name="Minagawa J."/>
            <person name="Obokata J."/>
            <person name="Shigenobu S."/>
        </authorList>
    </citation>
    <scope>NUCLEOTIDE SEQUENCE [LARGE SCALE GENOMIC DNA]</scope>
</reference>
<proteinExistence type="predicted"/>
<name>A0AAV4AJT1_9GAST</name>
<sequence length="106" mass="12116">MFITFQEDPKKKVQGSGKIIITDTFFRFNLWDIMYMKRAVLFGVAKLTTSETPATLRATENQVVRIPHTIACFRTSKLFRHTELDIGAGEPEEGQNNGGNRRNRNP</sequence>
<protein>
    <submittedName>
        <fullName evidence="2">Uncharacterized protein</fullName>
    </submittedName>
</protein>
<accession>A0AAV4AJT1</accession>
<organism evidence="2 3">
    <name type="scientific">Plakobranchus ocellatus</name>
    <dbReference type="NCBI Taxonomy" id="259542"/>
    <lineage>
        <taxon>Eukaryota</taxon>
        <taxon>Metazoa</taxon>
        <taxon>Spiralia</taxon>
        <taxon>Lophotrochozoa</taxon>
        <taxon>Mollusca</taxon>
        <taxon>Gastropoda</taxon>
        <taxon>Heterobranchia</taxon>
        <taxon>Euthyneura</taxon>
        <taxon>Panpulmonata</taxon>
        <taxon>Sacoglossa</taxon>
        <taxon>Placobranchoidea</taxon>
        <taxon>Plakobranchidae</taxon>
        <taxon>Plakobranchus</taxon>
    </lineage>
</organism>
<dbReference type="AlphaFoldDB" id="A0AAV4AJT1"/>
<dbReference type="Proteomes" id="UP000735302">
    <property type="component" value="Unassembled WGS sequence"/>
</dbReference>